<feature type="region of interest" description="Disordered" evidence="5">
    <location>
        <begin position="428"/>
        <end position="527"/>
    </location>
</feature>
<feature type="compositionally biased region" description="Low complexity" evidence="5">
    <location>
        <begin position="540"/>
        <end position="550"/>
    </location>
</feature>
<dbReference type="GO" id="GO:0008270">
    <property type="term" value="F:zinc ion binding"/>
    <property type="evidence" value="ECO:0007669"/>
    <property type="project" value="UniProtKB-KW"/>
</dbReference>
<dbReference type="HOGENOM" id="CLU_472735_0_0_1"/>
<name>V4B8Z2_LOTGI</name>
<dbReference type="PROSITE" id="PS00518">
    <property type="entry name" value="ZF_RING_1"/>
    <property type="match status" value="1"/>
</dbReference>
<accession>V4B8Z2</accession>
<proteinExistence type="predicted"/>
<keyword evidence="8" id="KW-1185">Reference proteome</keyword>
<dbReference type="EMBL" id="KB203275">
    <property type="protein sequence ID" value="ESO85319.1"/>
    <property type="molecule type" value="Genomic_DNA"/>
</dbReference>
<feature type="region of interest" description="Disordered" evidence="5">
    <location>
        <begin position="238"/>
        <end position="271"/>
    </location>
</feature>
<feature type="compositionally biased region" description="Low complexity" evidence="5">
    <location>
        <begin position="428"/>
        <end position="439"/>
    </location>
</feature>
<dbReference type="CTD" id="20249975"/>
<gene>
    <name evidence="7" type="ORF">LOTGIDRAFT_235816</name>
</gene>
<dbReference type="Proteomes" id="UP000030746">
    <property type="component" value="Unassembled WGS sequence"/>
</dbReference>
<evidence type="ECO:0000256" key="3">
    <source>
        <dbReference type="ARBA" id="ARBA00022833"/>
    </source>
</evidence>
<dbReference type="InterPro" id="IPR013083">
    <property type="entry name" value="Znf_RING/FYVE/PHD"/>
</dbReference>
<feature type="region of interest" description="Disordered" evidence="5">
    <location>
        <begin position="305"/>
        <end position="374"/>
    </location>
</feature>
<dbReference type="InterPro" id="IPR027370">
    <property type="entry name" value="Znf-RING_euk"/>
</dbReference>
<feature type="compositionally biased region" description="Polar residues" evidence="5">
    <location>
        <begin position="463"/>
        <end position="491"/>
    </location>
</feature>
<protein>
    <recommendedName>
        <fullName evidence="6">RING-type domain-containing protein</fullName>
    </recommendedName>
</protein>
<dbReference type="PROSITE" id="PS50089">
    <property type="entry name" value="ZF_RING_2"/>
    <property type="match status" value="1"/>
</dbReference>
<dbReference type="SUPFAM" id="SSF57850">
    <property type="entry name" value="RING/U-box"/>
    <property type="match status" value="1"/>
</dbReference>
<feature type="region of interest" description="Disordered" evidence="5">
    <location>
        <begin position="540"/>
        <end position="577"/>
    </location>
</feature>
<feature type="compositionally biased region" description="Basic and acidic residues" evidence="5">
    <location>
        <begin position="495"/>
        <end position="509"/>
    </location>
</feature>
<evidence type="ECO:0000256" key="2">
    <source>
        <dbReference type="ARBA" id="ARBA00022771"/>
    </source>
</evidence>
<organism evidence="7 8">
    <name type="scientific">Lottia gigantea</name>
    <name type="common">Giant owl limpet</name>
    <dbReference type="NCBI Taxonomy" id="225164"/>
    <lineage>
        <taxon>Eukaryota</taxon>
        <taxon>Metazoa</taxon>
        <taxon>Spiralia</taxon>
        <taxon>Lophotrochozoa</taxon>
        <taxon>Mollusca</taxon>
        <taxon>Gastropoda</taxon>
        <taxon>Patellogastropoda</taxon>
        <taxon>Lottioidea</taxon>
        <taxon>Lottiidae</taxon>
        <taxon>Lottia</taxon>
    </lineage>
</organism>
<reference evidence="7 8" key="1">
    <citation type="journal article" date="2013" name="Nature">
        <title>Insights into bilaterian evolution from three spiralian genomes.</title>
        <authorList>
            <person name="Simakov O."/>
            <person name="Marletaz F."/>
            <person name="Cho S.J."/>
            <person name="Edsinger-Gonzales E."/>
            <person name="Havlak P."/>
            <person name="Hellsten U."/>
            <person name="Kuo D.H."/>
            <person name="Larsson T."/>
            <person name="Lv J."/>
            <person name="Arendt D."/>
            <person name="Savage R."/>
            <person name="Osoegawa K."/>
            <person name="de Jong P."/>
            <person name="Grimwood J."/>
            <person name="Chapman J.A."/>
            <person name="Shapiro H."/>
            <person name="Aerts A."/>
            <person name="Otillar R.P."/>
            <person name="Terry A.Y."/>
            <person name="Boore J.L."/>
            <person name="Grigoriev I.V."/>
            <person name="Lindberg D.R."/>
            <person name="Seaver E.C."/>
            <person name="Weisblat D.A."/>
            <person name="Putnam N.H."/>
            <person name="Rokhsar D.S."/>
        </authorList>
    </citation>
    <scope>NUCLEOTIDE SEQUENCE [LARGE SCALE GENOMIC DNA]</scope>
</reference>
<feature type="compositionally biased region" description="Low complexity" evidence="5">
    <location>
        <begin position="348"/>
        <end position="365"/>
    </location>
</feature>
<dbReference type="OrthoDB" id="6163055at2759"/>
<feature type="compositionally biased region" description="Basic residues" evidence="5">
    <location>
        <begin position="518"/>
        <end position="527"/>
    </location>
</feature>
<feature type="compositionally biased region" description="Polar residues" evidence="5">
    <location>
        <begin position="329"/>
        <end position="347"/>
    </location>
</feature>
<sequence length="577" mass="62889">MEQELKEELCCPICTDLFKSPLRLPCGHSYCQNCLRAMVKKPPARHPTGLSRWWHEDDDDEEVILNCPECRREFVLDDRGVDRFQSDFKLSKLVDLYRKLDMIPLTDSEPEEDINTNKSEKTGSKMAEDAEPSCNLQVDCRATSVSTETCEVLSNVPTALCSETLLKQVNTDMPPDVHEPSALDHRSLSNPDSGTFTNCASASTEVVPQFHDNHFAEIGNRESRPNEKCLSLEARVPHGAKARSSPQRLDSDATRPLVPQSGHYDNFTSSASRANYASPNFLRSNPNLTQDLLSRPDLTKGRIHASKSAGNLSQGQNPGLDRYMRSHSDVASSSTTTHRSPSATTGLSSQSPSRQSSPRQGSQSPKFGSGNYDNVMDSATVSQILASGSDAMATAASCSNTMATAASGTDTMATAASGTDTMATAASSAASGATNTSTNRVPYKRIGSSQSLSSSNSRSSKSANEQYDNLRKQSNASKGSVSLGCSSKQTNSSSEDSKHKESEASDNEMRMTSSVQVTRRRRKKKRNKVASFFSALLFSDSSSSDDFSLSDSEEERKRQLNRQKQRQKSLFYSSSSS</sequence>
<dbReference type="OMA" id="KXDEDEE"/>
<dbReference type="KEGG" id="lgi:LOTGIDRAFT_235816"/>
<dbReference type="AlphaFoldDB" id="V4B8Z2"/>
<dbReference type="InterPro" id="IPR017907">
    <property type="entry name" value="Znf_RING_CS"/>
</dbReference>
<dbReference type="SMART" id="SM00184">
    <property type="entry name" value="RING"/>
    <property type="match status" value="1"/>
</dbReference>
<dbReference type="RefSeq" id="XP_009064021.1">
    <property type="nucleotide sequence ID" value="XM_009065773.1"/>
</dbReference>
<dbReference type="Pfam" id="PF13445">
    <property type="entry name" value="zf-RING_UBOX"/>
    <property type="match status" value="1"/>
</dbReference>
<evidence type="ECO:0000313" key="7">
    <source>
        <dbReference type="EMBL" id="ESO85319.1"/>
    </source>
</evidence>
<evidence type="ECO:0000256" key="4">
    <source>
        <dbReference type="PROSITE-ProRule" id="PRU00175"/>
    </source>
</evidence>
<evidence type="ECO:0000259" key="6">
    <source>
        <dbReference type="PROSITE" id="PS50089"/>
    </source>
</evidence>
<keyword evidence="3" id="KW-0862">Zinc</keyword>
<dbReference type="GO" id="GO:0061630">
    <property type="term" value="F:ubiquitin protein ligase activity"/>
    <property type="evidence" value="ECO:0007669"/>
    <property type="project" value="TreeGrafter"/>
</dbReference>
<feature type="compositionally biased region" description="Polar residues" evidence="5">
    <location>
        <begin position="308"/>
        <end position="317"/>
    </location>
</feature>
<evidence type="ECO:0000256" key="1">
    <source>
        <dbReference type="ARBA" id="ARBA00022723"/>
    </source>
</evidence>
<dbReference type="InterPro" id="IPR001841">
    <property type="entry name" value="Znf_RING"/>
</dbReference>
<evidence type="ECO:0000313" key="8">
    <source>
        <dbReference type="Proteomes" id="UP000030746"/>
    </source>
</evidence>
<feature type="compositionally biased region" description="Low complexity" evidence="5">
    <location>
        <begin position="448"/>
        <end position="462"/>
    </location>
</feature>
<dbReference type="GeneID" id="20249975"/>
<dbReference type="PANTHER" id="PTHR25462">
    <property type="entry name" value="BONUS, ISOFORM C-RELATED"/>
    <property type="match status" value="1"/>
</dbReference>
<dbReference type="InterPro" id="IPR047153">
    <property type="entry name" value="TRIM45/56/19-like"/>
</dbReference>
<dbReference type="Gene3D" id="3.30.40.10">
    <property type="entry name" value="Zinc/RING finger domain, C3HC4 (zinc finger)"/>
    <property type="match status" value="1"/>
</dbReference>
<feature type="domain" description="RING-type" evidence="6">
    <location>
        <begin position="11"/>
        <end position="71"/>
    </location>
</feature>
<dbReference type="PANTHER" id="PTHR25462:SF296">
    <property type="entry name" value="MEIOTIC P26, ISOFORM F"/>
    <property type="match status" value="1"/>
</dbReference>
<keyword evidence="2 4" id="KW-0863">Zinc-finger</keyword>
<evidence type="ECO:0000256" key="5">
    <source>
        <dbReference type="SAM" id="MobiDB-lite"/>
    </source>
</evidence>
<keyword evidence="1" id="KW-0479">Metal-binding</keyword>